<accession>A0A9J7N0I9</accession>
<dbReference type="InterPro" id="IPR001660">
    <property type="entry name" value="SAM"/>
</dbReference>
<dbReference type="InterPro" id="IPR051566">
    <property type="entry name" value="CNKSR"/>
</dbReference>
<comment type="similarity">
    <text evidence="1">Belongs to the CNKSR family.</text>
</comment>
<evidence type="ECO:0000256" key="4">
    <source>
        <dbReference type="SAM" id="MobiDB-lite"/>
    </source>
</evidence>
<dbReference type="Proteomes" id="UP000001554">
    <property type="component" value="Chromosome 9"/>
</dbReference>
<dbReference type="Gene3D" id="2.30.29.30">
    <property type="entry name" value="Pleckstrin-homology domain (PH domain)/Phosphotyrosine-binding domain (PTB)"/>
    <property type="match status" value="1"/>
</dbReference>
<dbReference type="SMART" id="SM00228">
    <property type="entry name" value="PDZ"/>
    <property type="match status" value="1"/>
</dbReference>
<feature type="coiled-coil region" evidence="3">
    <location>
        <begin position="1409"/>
        <end position="1436"/>
    </location>
</feature>
<feature type="compositionally biased region" description="Basic and acidic residues" evidence="4">
    <location>
        <begin position="1446"/>
        <end position="1468"/>
    </location>
</feature>
<dbReference type="InterPro" id="IPR017874">
    <property type="entry name" value="CRIC_domain"/>
</dbReference>
<dbReference type="InterPro" id="IPR001478">
    <property type="entry name" value="PDZ"/>
</dbReference>
<reference evidence="10" key="2">
    <citation type="submission" date="2025-08" db="UniProtKB">
        <authorList>
            <consortium name="RefSeq"/>
        </authorList>
    </citation>
    <scope>IDENTIFICATION</scope>
    <source>
        <strain evidence="10">S238N-H82</strain>
        <tissue evidence="10">Testes</tissue>
    </source>
</reference>
<dbReference type="GeneID" id="118423066"/>
<feature type="compositionally biased region" description="Basic and acidic residues" evidence="4">
    <location>
        <begin position="630"/>
        <end position="652"/>
    </location>
</feature>
<dbReference type="Pfam" id="PF00595">
    <property type="entry name" value="PDZ"/>
    <property type="match status" value="1"/>
</dbReference>
<feature type="compositionally biased region" description="Basic and acidic residues" evidence="4">
    <location>
        <begin position="974"/>
        <end position="983"/>
    </location>
</feature>
<organism evidence="9 10">
    <name type="scientific">Branchiostoma floridae</name>
    <name type="common">Florida lancelet</name>
    <name type="synonym">Amphioxus</name>
    <dbReference type="NCBI Taxonomy" id="7739"/>
    <lineage>
        <taxon>Eukaryota</taxon>
        <taxon>Metazoa</taxon>
        <taxon>Chordata</taxon>
        <taxon>Cephalochordata</taxon>
        <taxon>Leptocardii</taxon>
        <taxon>Amphioxiformes</taxon>
        <taxon>Branchiostomatidae</taxon>
        <taxon>Branchiostoma</taxon>
    </lineage>
</organism>
<dbReference type="RefSeq" id="XP_035686871.1">
    <property type="nucleotide sequence ID" value="XM_035830978.1"/>
</dbReference>
<dbReference type="SUPFAM" id="SSF47769">
    <property type="entry name" value="SAM/Pointed domain"/>
    <property type="match status" value="1"/>
</dbReference>
<feature type="compositionally biased region" description="Low complexity" evidence="4">
    <location>
        <begin position="1348"/>
        <end position="1365"/>
    </location>
</feature>
<name>A0A9J7N0I9_BRAFL</name>
<dbReference type="InterPro" id="IPR036034">
    <property type="entry name" value="PDZ_sf"/>
</dbReference>
<keyword evidence="3" id="KW-0175">Coiled coil</keyword>
<dbReference type="SMART" id="SM00454">
    <property type="entry name" value="SAM"/>
    <property type="match status" value="1"/>
</dbReference>
<dbReference type="FunFam" id="2.30.42.10:FF:000060">
    <property type="entry name" value="Connector enhancer of kinase suppressor of Ras 2"/>
    <property type="match status" value="1"/>
</dbReference>
<dbReference type="PROSITE" id="PS50106">
    <property type="entry name" value="PDZ"/>
    <property type="match status" value="1"/>
</dbReference>
<feature type="compositionally biased region" description="Low complexity" evidence="4">
    <location>
        <begin position="305"/>
        <end position="331"/>
    </location>
</feature>
<feature type="region of interest" description="Disordered" evidence="4">
    <location>
        <begin position="486"/>
        <end position="690"/>
    </location>
</feature>
<dbReference type="SMART" id="SM00233">
    <property type="entry name" value="PH"/>
    <property type="match status" value="1"/>
</dbReference>
<feature type="region of interest" description="Disordered" evidence="4">
    <location>
        <begin position="1215"/>
        <end position="1377"/>
    </location>
</feature>
<dbReference type="InterPro" id="IPR013761">
    <property type="entry name" value="SAM/pointed_sf"/>
</dbReference>
<feature type="compositionally biased region" description="Pro residues" evidence="4">
    <location>
        <begin position="1304"/>
        <end position="1314"/>
    </location>
</feature>
<evidence type="ECO:0000256" key="2">
    <source>
        <dbReference type="ARBA" id="ARBA00022553"/>
    </source>
</evidence>
<gene>
    <name evidence="10" type="primary">LOC118423066</name>
</gene>
<dbReference type="InterPro" id="IPR011993">
    <property type="entry name" value="PH-like_dom_sf"/>
</dbReference>
<dbReference type="Gene3D" id="1.10.150.50">
    <property type="entry name" value="Transcription Factor, Ets-1"/>
    <property type="match status" value="1"/>
</dbReference>
<feature type="compositionally biased region" description="Low complexity" evidence="4">
    <location>
        <begin position="653"/>
        <end position="665"/>
    </location>
</feature>
<dbReference type="PROSITE" id="PS50105">
    <property type="entry name" value="SAM_DOMAIN"/>
    <property type="match status" value="1"/>
</dbReference>
<keyword evidence="9" id="KW-1185">Reference proteome</keyword>
<sequence>MANSMESVGSWTPKQVGLWLKGLDDAVQPYIQSFILAGVTGEQLLNLSHRDMDRLNITKLGHQELILEAVDLLCALNFGLENETLQSLTVALGLNVENLDMAMTVRNQQSILVGLAGPRDNYKLPPDILRAICDVLSAAKAVVSWLDRTPFVQMMNYIAIRNRIVRICLGFTSSIHKDPNKRDAEETVVPLCKELAMLSQSLQLSVKDDPQVCSAARVEVITLTNVDHKLGLGMFIQSSFNGTHYVTGTKEGSPAYTCKRIHPGDEILQVNYQTVVGWKLKKLVDALKEDPHGVVITFKKRPKTSRSSGTPSRPSSGSSSRLSQNSRHSSGNHIRGRSLDSASPANSVGRVPPSPLVELYLPPPPPEPYKPRQNFFDRVRTPTSNITQSQVQVHQPLWELTQRDFSQPQPPVTMAEQSMYSSPPQNQWIPFPENVSHDVETPAQASRYESIDVQHWEDVVQRSSVSFPQPARSHSLHVPIYGPQWESEGEVPPEEPVPAYMPRGGHRRSKREDSEEEGASIDSVSTVVTRSPVSPASPQWEEGEGLSPTRPLPLGARSPNYLLDRQSKYRRSATFSEGTENHDPSFRLAQETRETLREAMLRARQNRKDRPRERPKSLPPDTGMQGFRAGGEREERREVSNQRLSDHVRMEVETISEASTSAESSPQRSVPPRPLSQPDSAPRPLSADREVIVIDKQNAIKDFVPSNLRKLTGDMSSMPAFRVERETRPRGKNASRGPPPPYERSRMDGRHSFKSVPEVSKLPMDEVARRTRPLTEQFSAKLAIFEGGSESNVMKRPQRKHFAERVSELQEAVKSPAKDESKEEEEESNFQRGVVGKAETDDSTIRTTRYVHRISLRFKKDKDKSESAGANPEGASPQAADSEPANVLPVSVQPSKQSFRKESPEVANLDDIQSRFAPSPIVPPPNQERLVREKTKQFTRRMDPVESARIVEQEPSYSGSPNKEVKYDTPPFPDQRDSVREARTNPTVQKQEVLPKSPTSAPGSYSVKIVGGVPVRIGSTSHVQQNMNTAKNPFCSCLSPSYSRVSFQMPPPDQSSVRLRSKNKVTGTQKYSRRRMSCKDLGNGDCEGWLWKKKDQRKIFGQKWKKLWFVLKKFSLYYYAGQDALKAEGIINLPEYSVVYATDTECGRKFGIKASHMEIKTFFFATDSKEDRDRWLNKLQLASIQYDRQSIHDPELNILELAKQCPAIVEGFGYYSESDEESEPPSPNPVSPTRQSPSPPRKRKESSPERPVFDDTPVVSPVATAPVGNSMKRSREKPRKPSYLAAFDMNGTKKSPPSERKSPSNPPRPPYDPPRPPHDPPRPPSNPPVEQWGQLSTTSSDSECTHVTPISSTSSSSSTASSPMLLLPPPPQFGSTDELKNLYRQSWNVLQEEKMMKMLELGQGNLSEKQEKKLKLQKLTRVLKDKEGNLEAIDRLLKSPQLTSREVQDWKDQNQHILEDVEKHKDGADPPQRPPSTSSRHNSQSGPVPKPRTSIHRNSQGPIEEMTQRLSITKRPLSTDLDRIESDAGIKPPLPEIDDDEDDSYSSTSL</sequence>
<feature type="region of interest" description="Disordered" evidence="4">
    <location>
        <begin position="1445"/>
        <end position="1550"/>
    </location>
</feature>
<feature type="region of interest" description="Disordered" evidence="4">
    <location>
        <begin position="704"/>
        <end position="761"/>
    </location>
</feature>
<protein>
    <submittedName>
        <fullName evidence="10">Uncharacterized protein LOC118423066 isoform X4</fullName>
    </submittedName>
</protein>
<dbReference type="PANTHER" id="PTHR12844">
    <property type="entry name" value="CONNECTOR ENCHANCER OF KINASE SUPPRESSOR OF RAS"/>
    <property type="match status" value="1"/>
</dbReference>
<feature type="region of interest" description="Disordered" evidence="4">
    <location>
        <begin position="297"/>
        <end position="370"/>
    </location>
</feature>
<dbReference type="Gene3D" id="2.30.42.10">
    <property type="match status" value="1"/>
</dbReference>
<dbReference type="Pfam" id="PF07647">
    <property type="entry name" value="SAM_2"/>
    <property type="match status" value="1"/>
</dbReference>
<feature type="compositionally biased region" description="Polar residues" evidence="4">
    <location>
        <begin position="1475"/>
        <end position="1486"/>
    </location>
</feature>
<evidence type="ECO:0000259" key="6">
    <source>
        <dbReference type="PROSITE" id="PS50105"/>
    </source>
</evidence>
<evidence type="ECO:0000313" key="9">
    <source>
        <dbReference type="Proteomes" id="UP000001554"/>
    </source>
</evidence>
<feature type="compositionally biased region" description="Low complexity" evidence="4">
    <location>
        <begin position="523"/>
        <end position="538"/>
    </location>
</feature>
<feature type="domain" description="PH" evidence="5">
    <location>
        <begin position="1083"/>
        <end position="1184"/>
    </location>
</feature>
<dbReference type="PROSITE" id="PS51290">
    <property type="entry name" value="CRIC"/>
    <property type="match status" value="1"/>
</dbReference>
<dbReference type="CDD" id="cd06748">
    <property type="entry name" value="PDZ_CNK1_2_3-like"/>
    <property type="match status" value="1"/>
</dbReference>
<dbReference type="Pfam" id="PF10534">
    <property type="entry name" value="CRIC_ras_sig"/>
    <property type="match status" value="1"/>
</dbReference>
<evidence type="ECO:0000313" key="10">
    <source>
        <dbReference type="RefSeq" id="XP_035686871.1"/>
    </source>
</evidence>
<dbReference type="CDD" id="cd09511">
    <property type="entry name" value="SAM_CNK1_2_3-suppressor"/>
    <property type="match status" value="1"/>
</dbReference>
<dbReference type="Pfam" id="PF00169">
    <property type="entry name" value="PH"/>
    <property type="match status" value="1"/>
</dbReference>
<dbReference type="PANTHER" id="PTHR12844:SF42">
    <property type="entry name" value="CONNECTOR ENHANCER OF KSR PROTEIN CNK"/>
    <property type="match status" value="1"/>
</dbReference>
<proteinExistence type="inferred from homology"/>
<dbReference type="SUPFAM" id="SSF50729">
    <property type="entry name" value="PH domain-like"/>
    <property type="match status" value="1"/>
</dbReference>
<dbReference type="InterPro" id="IPR001849">
    <property type="entry name" value="PH_domain"/>
</dbReference>
<dbReference type="InterPro" id="IPR049628">
    <property type="entry name" value="CNK1-3_SAM"/>
</dbReference>
<evidence type="ECO:0000259" key="5">
    <source>
        <dbReference type="PROSITE" id="PS50003"/>
    </source>
</evidence>
<dbReference type="PROSITE" id="PS50003">
    <property type="entry name" value="PH_DOMAIN"/>
    <property type="match status" value="1"/>
</dbReference>
<keyword evidence="2" id="KW-0597">Phosphoprotein</keyword>
<evidence type="ECO:0000259" key="8">
    <source>
        <dbReference type="PROSITE" id="PS51290"/>
    </source>
</evidence>
<feature type="region of interest" description="Disordered" evidence="4">
    <location>
        <begin position="789"/>
        <end position="1005"/>
    </location>
</feature>
<feature type="compositionally biased region" description="Basic and acidic residues" evidence="4">
    <location>
        <begin position="579"/>
        <end position="616"/>
    </location>
</feature>
<feature type="domain" description="SAM" evidence="6">
    <location>
        <begin position="11"/>
        <end position="76"/>
    </location>
</feature>
<feature type="domain" description="PDZ" evidence="7">
    <location>
        <begin position="220"/>
        <end position="302"/>
    </location>
</feature>
<feature type="compositionally biased region" description="Basic and acidic residues" evidence="4">
    <location>
        <begin position="929"/>
        <end position="952"/>
    </location>
</feature>
<feature type="compositionally biased region" description="Low complexity" evidence="4">
    <location>
        <begin position="1256"/>
        <end position="1267"/>
    </location>
</feature>
<dbReference type="SUPFAM" id="SSF50156">
    <property type="entry name" value="PDZ domain-like"/>
    <property type="match status" value="1"/>
</dbReference>
<feature type="compositionally biased region" description="Polar residues" evidence="4">
    <location>
        <begin position="1333"/>
        <end position="1342"/>
    </location>
</feature>
<evidence type="ECO:0000256" key="3">
    <source>
        <dbReference type="SAM" id="Coils"/>
    </source>
</evidence>
<feature type="domain" description="CRIC" evidence="8">
    <location>
        <begin position="93"/>
        <end position="182"/>
    </location>
</feature>
<evidence type="ECO:0000259" key="7">
    <source>
        <dbReference type="PROSITE" id="PS50106"/>
    </source>
</evidence>
<evidence type="ECO:0000256" key="1">
    <source>
        <dbReference type="ARBA" id="ARBA00009498"/>
    </source>
</evidence>
<reference evidence="9" key="1">
    <citation type="journal article" date="2020" name="Nat. Ecol. Evol.">
        <title>Deeply conserved synteny resolves early events in vertebrate evolution.</title>
        <authorList>
            <person name="Simakov O."/>
            <person name="Marletaz F."/>
            <person name="Yue J.X."/>
            <person name="O'Connell B."/>
            <person name="Jenkins J."/>
            <person name="Brandt A."/>
            <person name="Calef R."/>
            <person name="Tung C.H."/>
            <person name="Huang T.K."/>
            <person name="Schmutz J."/>
            <person name="Satoh N."/>
            <person name="Yu J.K."/>
            <person name="Putnam N.H."/>
            <person name="Green R.E."/>
            <person name="Rokhsar D.S."/>
        </authorList>
    </citation>
    <scope>NUCLEOTIDE SEQUENCE [LARGE SCALE GENOMIC DNA]</scope>
    <source>
        <strain evidence="9">S238N-H82</strain>
    </source>
</reference>